<evidence type="ECO:0000256" key="2">
    <source>
        <dbReference type="SAM" id="MobiDB-lite"/>
    </source>
</evidence>
<evidence type="ECO:0000313" key="3">
    <source>
        <dbReference type="EMBL" id="KAJ1957746.1"/>
    </source>
</evidence>
<keyword evidence="1" id="KW-0539">Nucleus</keyword>
<evidence type="ECO:0000313" key="4">
    <source>
        <dbReference type="Proteomes" id="UP001150925"/>
    </source>
</evidence>
<comment type="subcellular location">
    <subcellularLocation>
        <location evidence="1">Nucleus</location>
    </subcellularLocation>
</comment>
<keyword evidence="4" id="KW-1185">Reference proteome</keyword>
<name>A0A9W8ARL3_9FUNG</name>
<keyword evidence="1" id="KW-0805">Transcription regulation</keyword>
<dbReference type="Gene3D" id="1.20.58.1710">
    <property type="match status" value="1"/>
</dbReference>
<evidence type="ECO:0000256" key="1">
    <source>
        <dbReference type="RuleBase" id="RU364144"/>
    </source>
</evidence>
<dbReference type="GO" id="GO:0003712">
    <property type="term" value="F:transcription coregulator activity"/>
    <property type="evidence" value="ECO:0007669"/>
    <property type="project" value="InterPro"/>
</dbReference>
<comment type="similarity">
    <text evidence="1">Belongs to the Mediator complex subunit 8 family.</text>
</comment>
<feature type="region of interest" description="Disordered" evidence="2">
    <location>
        <begin position="183"/>
        <end position="213"/>
    </location>
</feature>
<dbReference type="InterPro" id="IPR019364">
    <property type="entry name" value="Mediatior_Med8_fun/met"/>
</dbReference>
<feature type="compositionally biased region" description="Low complexity" evidence="2">
    <location>
        <begin position="202"/>
        <end position="213"/>
    </location>
</feature>
<gene>
    <name evidence="1" type="primary">MED8</name>
    <name evidence="3" type="ORF">IWQ62_005025</name>
</gene>
<dbReference type="Pfam" id="PF10232">
    <property type="entry name" value="Med8"/>
    <property type="match status" value="1"/>
</dbReference>
<keyword evidence="1" id="KW-0010">Activator</keyword>
<dbReference type="GO" id="GO:0006357">
    <property type="term" value="P:regulation of transcription by RNA polymerase II"/>
    <property type="evidence" value="ECO:0007669"/>
    <property type="project" value="InterPro"/>
</dbReference>
<sequence>MDPYYDHSKEIAELESLRTKLVQLHDSFTPFLQVTSPNYPYPVQWPEVLNKFNVLVARYVGLNRALADQQLSSLRKLILHPNEPVNSDHEQLVMSVLLRTKLTPDVEQAQDALVMDAETTDTLGVQRGLSEKTTTGNVQAEELKLWKAKAEAYDAICLSTEQSMKRYLEEYRSNLKLRIVDENDNEDTGDGLTASVSSTTRGPKPLGLLPAKAGPLEELMSFTSSGPPLERRPVG</sequence>
<dbReference type="EMBL" id="JANBPY010001891">
    <property type="protein sequence ID" value="KAJ1957746.1"/>
    <property type="molecule type" value="Genomic_DNA"/>
</dbReference>
<comment type="caution">
    <text evidence="3">The sequence shown here is derived from an EMBL/GenBank/DDBJ whole genome shotgun (WGS) entry which is preliminary data.</text>
</comment>
<proteinExistence type="inferred from homology"/>
<dbReference type="AlphaFoldDB" id="A0A9W8ARL3"/>
<accession>A0A9W8ARL3</accession>
<dbReference type="OrthoDB" id="5568181at2759"/>
<dbReference type="GO" id="GO:0016592">
    <property type="term" value="C:mediator complex"/>
    <property type="evidence" value="ECO:0007669"/>
    <property type="project" value="InterPro"/>
</dbReference>
<reference evidence="3" key="1">
    <citation type="submission" date="2022-07" db="EMBL/GenBank/DDBJ databases">
        <title>Phylogenomic reconstructions and comparative analyses of Kickxellomycotina fungi.</title>
        <authorList>
            <person name="Reynolds N.K."/>
            <person name="Stajich J.E."/>
            <person name="Barry K."/>
            <person name="Grigoriev I.V."/>
            <person name="Crous P."/>
            <person name="Smith M.E."/>
        </authorList>
    </citation>
    <scope>NUCLEOTIDE SEQUENCE</scope>
    <source>
        <strain evidence="3">RSA 1196</strain>
    </source>
</reference>
<comment type="subunit">
    <text evidence="1">Component of the Mediator complex.</text>
</comment>
<protein>
    <recommendedName>
        <fullName evidence="1">Mediator of RNA polymerase II transcription subunit 8</fullName>
    </recommendedName>
    <alternativeName>
        <fullName evidence="1">Mediator complex subunit 8</fullName>
    </alternativeName>
</protein>
<dbReference type="Proteomes" id="UP001150925">
    <property type="component" value="Unassembled WGS sequence"/>
</dbReference>
<comment type="function">
    <text evidence="1">Component of the Mediator complex, a coactivator involved in the regulated transcription of nearly all RNA polymerase II-dependent genes. Mediator functions as a bridge to convey information from gene-specific regulatory proteins to the basal RNA polymerase II transcription machinery. Mediator is recruited to promoters by direct interactions with regulatory proteins and serves as a scaffold for the assembly of a functional preinitiation complex with RNA polymerase II and the general transcription factors.</text>
</comment>
<organism evidence="3 4">
    <name type="scientific">Dispira parvispora</name>
    <dbReference type="NCBI Taxonomy" id="1520584"/>
    <lineage>
        <taxon>Eukaryota</taxon>
        <taxon>Fungi</taxon>
        <taxon>Fungi incertae sedis</taxon>
        <taxon>Zoopagomycota</taxon>
        <taxon>Kickxellomycotina</taxon>
        <taxon>Dimargaritomycetes</taxon>
        <taxon>Dimargaritales</taxon>
        <taxon>Dimargaritaceae</taxon>
        <taxon>Dispira</taxon>
    </lineage>
</organism>
<keyword evidence="1" id="KW-0804">Transcription</keyword>